<organism evidence="2 3">
    <name type="scientific">Allacma fusca</name>
    <dbReference type="NCBI Taxonomy" id="39272"/>
    <lineage>
        <taxon>Eukaryota</taxon>
        <taxon>Metazoa</taxon>
        <taxon>Ecdysozoa</taxon>
        <taxon>Arthropoda</taxon>
        <taxon>Hexapoda</taxon>
        <taxon>Collembola</taxon>
        <taxon>Symphypleona</taxon>
        <taxon>Sminthuridae</taxon>
        <taxon>Allacma</taxon>
    </lineage>
</organism>
<name>A0A8J2JPH8_9HEXA</name>
<evidence type="ECO:0000313" key="2">
    <source>
        <dbReference type="EMBL" id="CAG7722908.1"/>
    </source>
</evidence>
<evidence type="ECO:0000313" key="3">
    <source>
        <dbReference type="Proteomes" id="UP000708208"/>
    </source>
</evidence>
<keyword evidence="3" id="KW-1185">Reference proteome</keyword>
<dbReference type="AlphaFoldDB" id="A0A8J2JPH8"/>
<sequence length="158" mass="17970">MERKVDRLMDVLEQQRSDSFNSIDKPESCPELPLQDLTSVECFDKYLHVETNLTNLVPFLSKTGGSGEKDCTELIMKKVMSAELASRFNWAGIVRKNVKPKIGFKKFEAILRLVKTTVHAMDKGATDKGIEGCMIYWLKHAKRRVPVQGVEHQLSDDD</sequence>
<dbReference type="EMBL" id="CAJVCH010093523">
    <property type="protein sequence ID" value="CAG7722908.1"/>
    <property type="molecule type" value="Genomic_DNA"/>
</dbReference>
<dbReference type="OrthoDB" id="6780942at2759"/>
<proteinExistence type="predicted"/>
<dbReference type="PANTHER" id="PTHR34153">
    <property type="entry name" value="SI:CH211-262H13.3-RELATED-RELATED"/>
    <property type="match status" value="1"/>
</dbReference>
<protein>
    <recommendedName>
        <fullName evidence="1">DUF4806 domain-containing protein</fullName>
    </recommendedName>
</protein>
<dbReference type="InterPro" id="IPR032071">
    <property type="entry name" value="DUF4806"/>
</dbReference>
<accession>A0A8J2JPH8</accession>
<feature type="domain" description="DUF4806" evidence="1">
    <location>
        <begin position="31"/>
        <end position="111"/>
    </location>
</feature>
<dbReference type="PANTHER" id="PTHR34153:SF2">
    <property type="entry name" value="SI:CH211-262H13.3-RELATED"/>
    <property type="match status" value="1"/>
</dbReference>
<reference evidence="2" key="1">
    <citation type="submission" date="2021-06" db="EMBL/GenBank/DDBJ databases">
        <authorList>
            <person name="Hodson N. C."/>
            <person name="Mongue J. A."/>
            <person name="Jaron S. K."/>
        </authorList>
    </citation>
    <scope>NUCLEOTIDE SEQUENCE</scope>
</reference>
<evidence type="ECO:0000259" key="1">
    <source>
        <dbReference type="Pfam" id="PF16064"/>
    </source>
</evidence>
<gene>
    <name evidence="2" type="ORF">AFUS01_LOCUS12018</name>
</gene>
<dbReference type="Pfam" id="PF16064">
    <property type="entry name" value="DUF4806"/>
    <property type="match status" value="1"/>
</dbReference>
<dbReference type="Proteomes" id="UP000708208">
    <property type="component" value="Unassembled WGS sequence"/>
</dbReference>
<comment type="caution">
    <text evidence="2">The sequence shown here is derived from an EMBL/GenBank/DDBJ whole genome shotgun (WGS) entry which is preliminary data.</text>
</comment>